<gene>
    <name evidence="6" type="ORF">ACH5RR_039155</name>
</gene>
<dbReference type="Pfam" id="PF05938">
    <property type="entry name" value="Self-incomp_S1"/>
    <property type="match status" value="1"/>
</dbReference>
<dbReference type="GO" id="GO:0060320">
    <property type="term" value="P:rejection of self pollen"/>
    <property type="evidence" value="ECO:0007669"/>
    <property type="project" value="UniProtKB-KW"/>
</dbReference>
<accession>A0ABD2Y0W1</accession>
<evidence type="ECO:0000256" key="1">
    <source>
        <dbReference type="ARBA" id="ARBA00004613"/>
    </source>
</evidence>
<dbReference type="GO" id="GO:0005576">
    <property type="term" value="C:extracellular region"/>
    <property type="evidence" value="ECO:0007669"/>
    <property type="project" value="UniProtKB-SubCell"/>
</dbReference>
<organism evidence="6 7">
    <name type="scientific">Cinchona calisaya</name>
    <dbReference type="NCBI Taxonomy" id="153742"/>
    <lineage>
        <taxon>Eukaryota</taxon>
        <taxon>Viridiplantae</taxon>
        <taxon>Streptophyta</taxon>
        <taxon>Embryophyta</taxon>
        <taxon>Tracheophyta</taxon>
        <taxon>Spermatophyta</taxon>
        <taxon>Magnoliopsida</taxon>
        <taxon>eudicotyledons</taxon>
        <taxon>Gunneridae</taxon>
        <taxon>Pentapetalae</taxon>
        <taxon>asterids</taxon>
        <taxon>lamiids</taxon>
        <taxon>Gentianales</taxon>
        <taxon>Rubiaceae</taxon>
        <taxon>Cinchonoideae</taxon>
        <taxon>Cinchoneae</taxon>
        <taxon>Cinchona</taxon>
    </lineage>
</organism>
<protein>
    <recommendedName>
        <fullName evidence="8">S-protein homolog</fullName>
    </recommendedName>
</protein>
<dbReference type="AlphaFoldDB" id="A0ABD2Y0W1"/>
<evidence type="ECO:0000256" key="5">
    <source>
        <dbReference type="ARBA" id="ARBA00022729"/>
    </source>
</evidence>
<keyword evidence="4" id="KW-0964">Secreted</keyword>
<comment type="caution">
    <text evidence="6">The sequence shown here is derived from an EMBL/GenBank/DDBJ whole genome shotgun (WGS) entry which is preliminary data.</text>
</comment>
<name>A0ABD2Y0W1_9GENT</name>
<dbReference type="EMBL" id="JBJUIK010000016">
    <property type="protein sequence ID" value="KAL3500062.1"/>
    <property type="molecule type" value="Genomic_DNA"/>
</dbReference>
<evidence type="ECO:0000313" key="6">
    <source>
        <dbReference type="EMBL" id="KAL3500062.1"/>
    </source>
</evidence>
<evidence type="ECO:0000256" key="2">
    <source>
        <dbReference type="ARBA" id="ARBA00005581"/>
    </source>
</evidence>
<evidence type="ECO:0000313" key="7">
    <source>
        <dbReference type="Proteomes" id="UP001630127"/>
    </source>
</evidence>
<comment type="similarity">
    <text evidence="2">Belongs to the plant self-incompatibility (S1) protein family.</text>
</comment>
<keyword evidence="7" id="KW-1185">Reference proteome</keyword>
<reference evidence="6 7" key="1">
    <citation type="submission" date="2024-11" db="EMBL/GenBank/DDBJ databases">
        <title>A near-complete genome assembly of Cinchona calisaya.</title>
        <authorList>
            <person name="Lian D.C."/>
            <person name="Zhao X.W."/>
            <person name="Wei L."/>
        </authorList>
    </citation>
    <scope>NUCLEOTIDE SEQUENCE [LARGE SCALE GENOMIC DNA]</scope>
    <source>
        <tissue evidence="6">Nenye</tissue>
    </source>
</reference>
<keyword evidence="3" id="KW-0713">Self-incompatibility</keyword>
<proteinExistence type="inferred from homology"/>
<sequence>MASKKISQPIPMSSIVSKKRWNGASCSIYTIARVLIQLSFLQLIAMLLIIPSSAEAKLAKKKDIYITNNHTNILTVRCFSFNDEIPRRHLRPNETFNFTVTHNIIFPSLSMYNCSTNMGVFIAYRYDYKCSDESVKSCDWRFDERRTYHYINETQTWEAYDYNPNYESLGRGGVVKGYFTN</sequence>
<comment type="subcellular location">
    <subcellularLocation>
        <location evidence="1">Secreted</location>
    </subcellularLocation>
</comment>
<evidence type="ECO:0000256" key="3">
    <source>
        <dbReference type="ARBA" id="ARBA00022471"/>
    </source>
</evidence>
<evidence type="ECO:0000256" key="4">
    <source>
        <dbReference type="ARBA" id="ARBA00022525"/>
    </source>
</evidence>
<keyword evidence="5" id="KW-0732">Signal</keyword>
<dbReference type="Proteomes" id="UP001630127">
    <property type="component" value="Unassembled WGS sequence"/>
</dbReference>
<dbReference type="InterPro" id="IPR010264">
    <property type="entry name" value="Self-incomp_S1"/>
</dbReference>
<evidence type="ECO:0008006" key="8">
    <source>
        <dbReference type="Google" id="ProtNLM"/>
    </source>
</evidence>